<evidence type="ECO:0000313" key="2">
    <source>
        <dbReference type="EMBL" id="MBC5845699.1"/>
    </source>
</evidence>
<comment type="caution">
    <text evidence="2">The sequence shown here is derived from an EMBL/GenBank/DDBJ whole genome shotgun (WGS) entry which is preliminary data.</text>
</comment>
<evidence type="ECO:0000313" key="3">
    <source>
        <dbReference type="Proteomes" id="UP000641454"/>
    </source>
</evidence>
<dbReference type="EMBL" id="JACRUL010000048">
    <property type="protein sequence ID" value="MBC5845699.1"/>
    <property type="molecule type" value="Genomic_DNA"/>
</dbReference>
<dbReference type="RefSeq" id="WP_187020630.1">
    <property type="nucleotide sequence ID" value="NZ_JACRUK010000050.1"/>
</dbReference>
<proteinExistence type="predicted"/>
<name>A0A923SHH7_9FLAO</name>
<accession>A0A923SHH7</accession>
<keyword evidence="3" id="KW-1185">Reference proteome</keyword>
<keyword evidence="1" id="KW-0812">Transmembrane</keyword>
<gene>
    <name evidence="2" type="ORF">H8R25_14805</name>
</gene>
<dbReference type="AlphaFoldDB" id="A0A923SHH7"/>
<evidence type="ECO:0000256" key="1">
    <source>
        <dbReference type="SAM" id="Phobius"/>
    </source>
</evidence>
<feature type="transmembrane region" description="Helical" evidence="1">
    <location>
        <begin position="12"/>
        <end position="31"/>
    </location>
</feature>
<protein>
    <submittedName>
        <fullName evidence="2">Uncharacterized protein</fullName>
    </submittedName>
</protein>
<keyword evidence="1" id="KW-1133">Transmembrane helix</keyword>
<feature type="transmembrane region" description="Helical" evidence="1">
    <location>
        <begin position="72"/>
        <end position="90"/>
    </location>
</feature>
<sequence>MEDEKRNAIMSLSFYGLAIVTILYVNVSGQYKSGPCTPNLDIMSVFLIGPISFILMVFNGFLLSYLHKETKYSFRIHLSALLIWGVFLLLN</sequence>
<feature type="transmembrane region" description="Helical" evidence="1">
    <location>
        <begin position="43"/>
        <end position="65"/>
    </location>
</feature>
<keyword evidence="1" id="KW-0472">Membrane</keyword>
<reference evidence="2 3" key="1">
    <citation type="submission" date="2020-08" db="EMBL/GenBank/DDBJ databases">
        <title>Description of novel Flavobacterium F-392 isolate.</title>
        <authorList>
            <person name="Saticioglu I.B."/>
            <person name="Duman M."/>
            <person name="Altun S."/>
        </authorList>
    </citation>
    <scope>NUCLEOTIDE SEQUENCE [LARGE SCALE GENOMIC DNA]</scope>
    <source>
        <strain evidence="2 3">F-392</strain>
    </source>
</reference>
<dbReference type="Proteomes" id="UP000641454">
    <property type="component" value="Unassembled WGS sequence"/>
</dbReference>
<organism evidence="2 3">
    <name type="scientific">Flavobacterium muglaense</name>
    <dbReference type="NCBI Taxonomy" id="2764716"/>
    <lineage>
        <taxon>Bacteria</taxon>
        <taxon>Pseudomonadati</taxon>
        <taxon>Bacteroidota</taxon>
        <taxon>Flavobacteriia</taxon>
        <taxon>Flavobacteriales</taxon>
        <taxon>Flavobacteriaceae</taxon>
        <taxon>Flavobacterium</taxon>
    </lineage>
</organism>